<protein>
    <submittedName>
        <fullName evidence="1">RBBP9/YdeN family alpha/beta hydrolase</fullName>
    </submittedName>
</protein>
<keyword evidence="1" id="KW-0378">Hydrolase</keyword>
<sequence>MKAADCDILIIPGWAGSGPDHWQTRWRARLSTARLVEQADWSRPRLSAWCERLLAEAAGRDRPQVLVAHSLGCILVAAARLAAATAAPGHIAGAWLAAPPSERAVRAIPGMDPAFTPFPREPLPFPAVVVASSNDPYCPQEDARALAGAWGARFLDAGESGHLNVASGHGPWPDGVLRFAAFLRELR</sequence>
<dbReference type="InterPro" id="IPR010662">
    <property type="entry name" value="RBBP9/YdeN"/>
</dbReference>
<comment type="caution">
    <text evidence="1">The sequence shown here is derived from an EMBL/GenBank/DDBJ whole genome shotgun (WGS) entry which is preliminary data.</text>
</comment>
<keyword evidence="2" id="KW-1185">Reference proteome</keyword>
<dbReference type="SUPFAM" id="SSF53474">
    <property type="entry name" value="alpha/beta-Hydrolases"/>
    <property type="match status" value="1"/>
</dbReference>
<dbReference type="EMBL" id="JBHRUV010000018">
    <property type="protein sequence ID" value="MFC3265624.1"/>
    <property type="molecule type" value="Genomic_DNA"/>
</dbReference>
<gene>
    <name evidence="1" type="ORF">ACFOEX_04485</name>
</gene>
<name>A0ABV7LDC1_9HYPH</name>
<dbReference type="Proteomes" id="UP001595536">
    <property type="component" value="Unassembled WGS sequence"/>
</dbReference>
<dbReference type="Gene3D" id="3.40.50.1820">
    <property type="entry name" value="alpha/beta hydrolase"/>
    <property type="match status" value="1"/>
</dbReference>
<reference evidence="2" key="1">
    <citation type="journal article" date="2019" name="Int. J. Syst. Evol. Microbiol.">
        <title>The Global Catalogue of Microorganisms (GCM) 10K type strain sequencing project: providing services to taxonomists for standard genome sequencing and annotation.</title>
        <authorList>
            <consortium name="The Broad Institute Genomics Platform"/>
            <consortium name="The Broad Institute Genome Sequencing Center for Infectious Disease"/>
            <person name="Wu L."/>
            <person name="Ma J."/>
        </authorList>
    </citation>
    <scope>NUCLEOTIDE SEQUENCE [LARGE SCALE GENOMIC DNA]</scope>
    <source>
        <strain evidence="2">CCM 7941</strain>
    </source>
</reference>
<proteinExistence type="predicted"/>
<dbReference type="Pfam" id="PF06821">
    <property type="entry name" value="Ser_hydrolase"/>
    <property type="match status" value="1"/>
</dbReference>
<accession>A0ABV7LDC1</accession>
<organism evidence="1 2">
    <name type="scientific">Camelimonas abortus</name>
    <dbReference type="NCBI Taxonomy" id="1017184"/>
    <lineage>
        <taxon>Bacteria</taxon>
        <taxon>Pseudomonadati</taxon>
        <taxon>Pseudomonadota</taxon>
        <taxon>Alphaproteobacteria</taxon>
        <taxon>Hyphomicrobiales</taxon>
        <taxon>Chelatococcaceae</taxon>
        <taxon>Camelimonas</taxon>
    </lineage>
</organism>
<dbReference type="RefSeq" id="WP_376829632.1">
    <property type="nucleotide sequence ID" value="NZ_JBHLWR010000006.1"/>
</dbReference>
<dbReference type="GO" id="GO:0016787">
    <property type="term" value="F:hydrolase activity"/>
    <property type="evidence" value="ECO:0007669"/>
    <property type="project" value="UniProtKB-KW"/>
</dbReference>
<evidence type="ECO:0000313" key="2">
    <source>
        <dbReference type="Proteomes" id="UP001595536"/>
    </source>
</evidence>
<evidence type="ECO:0000313" key="1">
    <source>
        <dbReference type="EMBL" id="MFC3265624.1"/>
    </source>
</evidence>
<dbReference type="InterPro" id="IPR029058">
    <property type="entry name" value="AB_hydrolase_fold"/>
</dbReference>